<dbReference type="GeneID" id="17261231"/>
<evidence type="ECO:0008006" key="3">
    <source>
        <dbReference type="Google" id="ProtNLM"/>
    </source>
</evidence>
<protein>
    <recommendedName>
        <fullName evidence="3">PD-(D/E)XK endonuclease-like domain-containing protein</fullName>
    </recommendedName>
</protein>
<evidence type="ECO:0000313" key="1">
    <source>
        <dbReference type="EnsemblProtists" id="EOD15084"/>
    </source>
</evidence>
<name>A0A0D3IUZ9_EMIH1</name>
<proteinExistence type="predicted"/>
<reference evidence="2" key="1">
    <citation type="journal article" date="2013" name="Nature">
        <title>Pan genome of the phytoplankton Emiliania underpins its global distribution.</title>
        <authorList>
            <person name="Read B.A."/>
            <person name="Kegel J."/>
            <person name="Klute M.J."/>
            <person name="Kuo A."/>
            <person name="Lefebvre S.C."/>
            <person name="Maumus F."/>
            <person name="Mayer C."/>
            <person name="Miller J."/>
            <person name="Monier A."/>
            <person name="Salamov A."/>
            <person name="Young J."/>
            <person name="Aguilar M."/>
            <person name="Claverie J.M."/>
            <person name="Frickenhaus S."/>
            <person name="Gonzalez K."/>
            <person name="Herman E.K."/>
            <person name="Lin Y.C."/>
            <person name="Napier J."/>
            <person name="Ogata H."/>
            <person name="Sarno A.F."/>
            <person name="Shmutz J."/>
            <person name="Schroeder D."/>
            <person name="de Vargas C."/>
            <person name="Verret F."/>
            <person name="von Dassow P."/>
            <person name="Valentin K."/>
            <person name="Van de Peer Y."/>
            <person name="Wheeler G."/>
            <person name="Dacks J.B."/>
            <person name="Delwiche C.F."/>
            <person name="Dyhrman S.T."/>
            <person name="Glockner G."/>
            <person name="John U."/>
            <person name="Richards T."/>
            <person name="Worden A.Z."/>
            <person name="Zhang X."/>
            <person name="Grigoriev I.V."/>
            <person name="Allen A.E."/>
            <person name="Bidle K."/>
            <person name="Borodovsky M."/>
            <person name="Bowler C."/>
            <person name="Brownlee C."/>
            <person name="Cock J.M."/>
            <person name="Elias M."/>
            <person name="Gladyshev V.N."/>
            <person name="Groth M."/>
            <person name="Guda C."/>
            <person name="Hadaegh A."/>
            <person name="Iglesias-Rodriguez M.D."/>
            <person name="Jenkins J."/>
            <person name="Jones B.M."/>
            <person name="Lawson T."/>
            <person name="Leese F."/>
            <person name="Lindquist E."/>
            <person name="Lobanov A."/>
            <person name="Lomsadze A."/>
            <person name="Malik S.B."/>
            <person name="Marsh M.E."/>
            <person name="Mackinder L."/>
            <person name="Mock T."/>
            <person name="Mueller-Roeber B."/>
            <person name="Pagarete A."/>
            <person name="Parker M."/>
            <person name="Probert I."/>
            <person name="Quesneville H."/>
            <person name="Raines C."/>
            <person name="Rensing S.A."/>
            <person name="Riano-Pachon D.M."/>
            <person name="Richier S."/>
            <person name="Rokitta S."/>
            <person name="Shiraiwa Y."/>
            <person name="Soanes D.M."/>
            <person name="van der Giezen M."/>
            <person name="Wahlund T.M."/>
            <person name="Williams B."/>
            <person name="Wilson W."/>
            <person name="Wolfe G."/>
            <person name="Wurch L.L."/>
        </authorList>
    </citation>
    <scope>NUCLEOTIDE SEQUENCE</scope>
</reference>
<keyword evidence="2" id="KW-1185">Reference proteome</keyword>
<accession>A0A0D3IUZ9</accession>
<dbReference type="KEGG" id="ehx:EMIHUDRAFT_246142"/>
<sequence>MLLYLFRNLWRLPEPPSKVLEKGSLVHAALEKVFEAPPEERAGRLHDVLRDEREAPKSGTAPSLVEALFASVEEERAWGLECLLLVEDEKEHVLSTHT</sequence>
<dbReference type="AlphaFoldDB" id="A0A0D3IUZ9"/>
<dbReference type="EnsemblProtists" id="EOD15084">
    <property type="protein sequence ID" value="EOD15084"/>
    <property type="gene ID" value="EMIHUDRAFT_246142"/>
</dbReference>
<organism evidence="1 2">
    <name type="scientific">Emiliania huxleyi (strain CCMP1516)</name>
    <dbReference type="NCBI Taxonomy" id="280463"/>
    <lineage>
        <taxon>Eukaryota</taxon>
        <taxon>Haptista</taxon>
        <taxon>Haptophyta</taxon>
        <taxon>Prymnesiophyceae</taxon>
        <taxon>Isochrysidales</taxon>
        <taxon>Noelaerhabdaceae</taxon>
        <taxon>Emiliania</taxon>
    </lineage>
</organism>
<reference evidence="1" key="2">
    <citation type="submission" date="2024-10" db="UniProtKB">
        <authorList>
            <consortium name="EnsemblProtists"/>
        </authorList>
    </citation>
    <scope>IDENTIFICATION</scope>
</reference>
<dbReference type="RefSeq" id="XP_005767513.1">
    <property type="nucleotide sequence ID" value="XM_005767456.1"/>
</dbReference>
<dbReference type="PaxDb" id="2903-EOD15084"/>
<dbReference type="HOGENOM" id="CLU_2337965_0_0_1"/>
<evidence type="ECO:0000313" key="2">
    <source>
        <dbReference type="Proteomes" id="UP000013827"/>
    </source>
</evidence>
<dbReference type="Proteomes" id="UP000013827">
    <property type="component" value="Unassembled WGS sequence"/>
</dbReference>